<feature type="region of interest" description="Disordered" evidence="6">
    <location>
        <begin position="480"/>
        <end position="535"/>
    </location>
</feature>
<keyword evidence="10" id="KW-1185">Reference proteome</keyword>
<dbReference type="AlphaFoldDB" id="A0AAN7TW51"/>
<gene>
    <name evidence="9" type="ORF">RB653_000110</name>
</gene>
<dbReference type="GO" id="GO:0032580">
    <property type="term" value="C:Golgi cisterna membrane"/>
    <property type="evidence" value="ECO:0007669"/>
    <property type="project" value="UniProtKB-SubCell"/>
</dbReference>
<feature type="compositionally biased region" description="Low complexity" evidence="6">
    <location>
        <begin position="518"/>
        <end position="535"/>
    </location>
</feature>
<dbReference type="Pfam" id="PF00852">
    <property type="entry name" value="Glyco_transf_10"/>
    <property type="match status" value="1"/>
</dbReference>
<dbReference type="PANTHER" id="PTHR11929">
    <property type="entry name" value="ALPHA- 1,3 -FUCOSYLTRANSFERASE"/>
    <property type="match status" value="1"/>
</dbReference>
<dbReference type="InterPro" id="IPR001503">
    <property type="entry name" value="Glyco_trans_10"/>
</dbReference>
<dbReference type="EMBL" id="JAVFKY010000002">
    <property type="protein sequence ID" value="KAK5580097.1"/>
    <property type="molecule type" value="Genomic_DNA"/>
</dbReference>
<keyword evidence="7" id="KW-0732">Signal</keyword>
<dbReference type="Proteomes" id="UP001344447">
    <property type="component" value="Unassembled WGS sequence"/>
</dbReference>
<comment type="caution">
    <text evidence="9">The sequence shown here is derived from an EMBL/GenBank/DDBJ whole genome shotgun (WGS) entry which is preliminary data.</text>
</comment>
<protein>
    <recommendedName>
        <fullName evidence="5">Fucosyltransferase</fullName>
        <ecNumber evidence="5">2.4.1.-</ecNumber>
    </recommendedName>
</protein>
<comment type="similarity">
    <text evidence="2 5">Belongs to the glycosyltransferase 10 family.</text>
</comment>
<name>A0AAN7TW51_9MYCE</name>
<dbReference type="EC" id="2.4.1.-" evidence="5"/>
<keyword evidence="3 5" id="KW-0328">Glycosyltransferase</keyword>
<feature type="domain" description="Fucosyltransferase C-terminal" evidence="8">
    <location>
        <begin position="174"/>
        <end position="360"/>
    </location>
</feature>
<evidence type="ECO:0000259" key="8">
    <source>
        <dbReference type="Pfam" id="PF00852"/>
    </source>
</evidence>
<keyword evidence="5" id="KW-0333">Golgi apparatus</keyword>
<evidence type="ECO:0000313" key="9">
    <source>
        <dbReference type="EMBL" id="KAK5580097.1"/>
    </source>
</evidence>
<evidence type="ECO:0000256" key="2">
    <source>
        <dbReference type="ARBA" id="ARBA00008919"/>
    </source>
</evidence>
<dbReference type="FunFam" id="3.40.50.11660:FF:000023">
    <property type="entry name" value="Uncharacterized protein"/>
    <property type="match status" value="1"/>
</dbReference>
<keyword evidence="4 5" id="KW-0808">Transferase</keyword>
<comment type="subcellular location">
    <subcellularLocation>
        <location evidence="5">Golgi apparatus</location>
        <location evidence="5">Golgi stack membrane</location>
        <topology evidence="5">Single-pass type II membrane protein</topology>
    </subcellularLocation>
</comment>
<sequence>MKIIKRLLFSLLLLLLLILNEDIVVLVDGIQILLWSGGTWSGQGIDDWKMPNYLGQHVIKEKCPIDCVFLSQQQQHADADAILFEAQPFASWSYTFLKQPPQFPQKEVGQYYINFGYEHEKYFPISMHPGYQKHIDINNTFRGEDQVQVTFACSWGSGENGSINNFLKDPAKFEEKKGFVGFMSTNCDSGGAIYRTSYIKEMMKYTQVDAMGECLNNKKLNKKDFPHAVFEDLGDSLRIKELVLSKYKFSLAFENNNITDYVTEKVYTSLLSGSIPIYMGSPNIDEWVPKKSIIKTDDFKSPKDLVDYILYLSKNKTAYEEYFQWKKQPLPQSFIEKYNRCIFYGSDCRLCQYIDAQKKKLNNQSGFRSLFGEPYEDSKELRVLDINKETCISVKQDLKYVPPFNEKFTLMFWLILDDIRDEKPIITMDEHGLVVSVTQIWKRYYLRFCINGKCFLTDTPIANNEWRHIAISVGPSNLNSNTQSGHGSSGGGGGGFNSFSDSEQDDISENDSFESGSTTTKTRTIKTIQPTSTETTGSTLSTIKIFVDGLLDSTTTSFLNLQLSTGDIKIGCKKIVAKLDDLSIWRTNLDEKEIGEAMFKKYRGDEPSHLLYMTFNSIQIKDYSMNSQFTTIVPLNAVTETIGHKRLVLTVGE</sequence>
<evidence type="ECO:0000256" key="5">
    <source>
        <dbReference type="RuleBase" id="RU003832"/>
    </source>
</evidence>
<dbReference type="SUPFAM" id="SSF49899">
    <property type="entry name" value="Concanavalin A-like lectins/glucanases"/>
    <property type="match status" value="1"/>
</dbReference>
<feature type="compositionally biased region" description="Acidic residues" evidence="6">
    <location>
        <begin position="502"/>
        <end position="512"/>
    </location>
</feature>
<proteinExistence type="inferred from homology"/>
<feature type="signal peptide" evidence="7">
    <location>
        <begin position="1"/>
        <end position="29"/>
    </location>
</feature>
<evidence type="ECO:0000256" key="1">
    <source>
        <dbReference type="ARBA" id="ARBA00004922"/>
    </source>
</evidence>
<dbReference type="GO" id="GO:0046920">
    <property type="term" value="F:alpha-(1-&gt;3)-fucosyltransferase activity"/>
    <property type="evidence" value="ECO:0007669"/>
    <property type="project" value="TreeGrafter"/>
</dbReference>
<keyword evidence="5" id="KW-0812">Transmembrane</keyword>
<dbReference type="InterPro" id="IPR013320">
    <property type="entry name" value="ConA-like_dom_sf"/>
</dbReference>
<feature type="compositionally biased region" description="Gly residues" evidence="6">
    <location>
        <begin position="487"/>
        <end position="496"/>
    </location>
</feature>
<feature type="chain" id="PRO_5043038767" description="Fucosyltransferase" evidence="7">
    <location>
        <begin position="30"/>
        <end position="653"/>
    </location>
</feature>
<evidence type="ECO:0000256" key="4">
    <source>
        <dbReference type="ARBA" id="ARBA00022679"/>
    </source>
</evidence>
<organism evidence="9 10">
    <name type="scientific">Dictyostelium firmibasis</name>
    <dbReference type="NCBI Taxonomy" id="79012"/>
    <lineage>
        <taxon>Eukaryota</taxon>
        <taxon>Amoebozoa</taxon>
        <taxon>Evosea</taxon>
        <taxon>Eumycetozoa</taxon>
        <taxon>Dictyostelia</taxon>
        <taxon>Dictyosteliales</taxon>
        <taxon>Dictyosteliaceae</taxon>
        <taxon>Dictyostelium</taxon>
    </lineage>
</organism>
<reference evidence="9 10" key="1">
    <citation type="submission" date="2023-11" db="EMBL/GenBank/DDBJ databases">
        <title>Dfirmibasis_genome.</title>
        <authorList>
            <person name="Edelbroek B."/>
            <person name="Kjellin J."/>
            <person name="Jerlstrom-Hultqvist J."/>
            <person name="Soderbom F."/>
        </authorList>
    </citation>
    <scope>NUCLEOTIDE SEQUENCE [LARGE SCALE GENOMIC DNA]</scope>
    <source>
        <strain evidence="9 10">TNS-C-14</strain>
    </source>
</reference>
<comment type="pathway">
    <text evidence="1">Protein modification; protein glycosylation.</text>
</comment>
<evidence type="ECO:0000313" key="10">
    <source>
        <dbReference type="Proteomes" id="UP001344447"/>
    </source>
</evidence>
<dbReference type="Gene3D" id="2.60.120.200">
    <property type="match status" value="1"/>
</dbReference>
<dbReference type="InterPro" id="IPR055270">
    <property type="entry name" value="Glyco_tran_10_C"/>
</dbReference>
<dbReference type="PANTHER" id="PTHR11929:SF237">
    <property type="entry name" value="FUCOSYLTRANSFERASE"/>
    <property type="match status" value="1"/>
</dbReference>
<evidence type="ECO:0000256" key="7">
    <source>
        <dbReference type="SAM" id="SignalP"/>
    </source>
</evidence>
<dbReference type="SUPFAM" id="SSF53756">
    <property type="entry name" value="UDP-Glycosyltransferase/glycogen phosphorylase"/>
    <property type="match status" value="1"/>
</dbReference>
<evidence type="ECO:0000256" key="3">
    <source>
        <dbReference type="ARBA" id="ARBA00022676"/>
    </source>
</evidence>
<keyword evidence="5" id="KW-0472">Membrane</keyword>
<accession>A0AAN7TW51</accession>
<evidence type="ECO:0000256" key="6">
    <source>
        <dbReference type="SAM" id="MobiDB-lite"/>
    </source>
</evidence>
<dbReference type="InterPro" id="IPR038577">
    <property type="entry name" value="GT10-like_C_sf"/>
</dbReference>
<dbReference type="Gene3D" id="3.40.50.11660">
    <property type="entry name" value="Glycosyl transferase family 10, C-terminal domain"/>
    <property type="match status" value="1"/>
</dbReference>